<dbReference type="EMBL" id="JAMFMA010000002">
    <property type="protein sequence ID" value="MCL6274605.1"/>
    <property type="molecule type" value="Genomic_DNA"/>
</dbReference>
<keyword evidence="3" id="KW-1185">Reference proteome</keyword>
<name>A0ABT0PT83_9FLAO</name>
<gene>
    <name evidence="2" type="ORF">M3P19_11330</name>
</gene>
<evidence type="ECO:0000256" key="1">
    <source>
        <dbReference type="SAM" id="Phobius"/>
    </source>
</evidence>
<feature type="transmembrane region" description="Helical" evidence="1">
    <location>
        <begin position="74"/>
        <end position="93"/>
    </location>
</feature>
<dbReference type="InterPro" id="IPR025250">
    <property type="entry name" value="DUF4199"/>
</dbReference>
<feature type="transmembrane region" description="Helical" evidence="1">
    <location>
        <begin position="5"/>
        <end position="25"/>
    </location>
</feature>
<protein>
    <submittedName>
        <fullName evidence="2">DUF4199 domain-containing protein</fullName>
    </submittedName>
</protein>
<keyword evidence="1" id="KW-1133">Transmembrane helix</keyword>
<proteinExistence type="predicted"/>
<dbReference type="Proteomes" id="UP001203607">
    <property type="component" value="Unassembled WGS sequence"/>
</dbReference>
<evidence type="ECO:0000313" key="2">
    <source>
        <dbReference type="EMBL" id="MCL6274605.1"/>
    </source>
</evidence>
<keyword evidence="1" id="KW-0472">Membrane</keyword>
<feature type="transmembrane region" description="Helical" evidence="1">
    <location>
        <begin position="37"/>
        <end position="54"/>
    </location>
</feature>
<sequence>MKNTVLRYGLYGAITICVLFLTSWFLLNELPFEIQEILGYASMVISLSFVYFGMKHFRDQVNEGQLSFKKAITIGILISLITALAFGVLDVIYTELLNPEFMETYYEATIKNMRDSLPPEEFESQLKEIQAQKETFSNPLFSFALMAMTVFVIGFIISLISALVLQRK</sequence>
<reference evidence="2 3" key="1">
    <citation type="submission" date="2022-05" db="EMBL/GenBank/DDBJ databases">
        <authorList>
            <person name="Park J.-S."/>
        </authorList>
    </citation>
    <scope>NUCLEOTIDE SEQUENCE [LARGE SCALE GENOMIC DNA]</scope>
    <source>
        <strain evidence="2 3">2012CJ35-5</strain>
    </source>
</reference>
<accession>A0ABT0PT83</accession>
<dbReference type="RefSeq" id="WP_249657781.1">
    <property type="nucleotide sequence ID" value="NZ_JAMFMA010000002.1"/>
</dbReference>
<evidence type="ECO:0000313" key="3">
    <source>
        <dbReference type="Proteomes" id="UP001203607"/>
    </source>
</evidence>
<feature type="transmembrane region" description="Helical" evidence="1">
    <location>
        <begin position="140"/>
        <end position="165"/>
    </location>
</feature>
<comment type="caution">
    <text evidence="2">The sequence shown here is derived from an EMBL/GenBank/DDBJ whole genome shotgun (WGS) entry which is preliminary data.</text>
</comment>
<keyword evidence="1" id="KW-0812">Transmembrane</keyword>
<organism evidence="2 3">
    <name type="scientific">Flagellimonas spongiicola</name>
    <dbReference type="NCBI Taxonomy" id="2942208"/>
    <lineage>
        <taxon>Bacteria</taxon>
        <taxon>Pseudomonadati</taxon>
        <taxon>Bacteroidota</taxon>
        <taxon>Flavobacteriia</taxon>
        <taxon>Flavobacteriales</taxon>
        <taxon>Flavobacteriaceae</taxon>
        <taxon>Flagellimonas</taxon>
    </lineage>
</organism>
<dbReference type="Pfam" id="PF13858">
    <property type="entry name" value="DUF4199"/>
    <property type="match status" value="1"/>
</dbReference>